<proteinExistence type="predicted"/>
<gene>
    <name evidence="1" type="ORF">RWH43_15805</name>
</gene>
<keyword evidence="2" id="KW-1185">Reference proteome</keyword>
<name>A0ABU3S0J4_9MICO</name>
<dbReference type="Proteomes" id="UP001256673">
    <property type="component" value="Unassembled WGS sequence"/>
</dbReference>
<dbReference type="SUPFAM" id="SSF56214">
    <property type="entry name" value="4'-phosphopantetheinyl transferase"/>
    <property type="match status" value="1"/>
</dbReference>
<accession>A0ABU3S0J4</accession>
<evidence type="ECO:0000313" key="2">
    <source>
        <dbReference type="Proteomes" id="UP001256673"/>
    </source>
</evidence>
<dbReference type="GO" id="GO:0016740">
    <property type="term" value="F:transferase activity"/>
    <property type="evidence" value="ECO:0007669"/>
    <property type="project" value="UniProtKB-KW"/>
</dbReference>
<dbReference type="InterPro" id="IPR037143">
    <property type="entry name" value="4-PPantetheinyl_Trfase_dom_sf"/>
</dbReference>
<organism evidence="1 2">
    <name type="scientific">Microbacterium algihabitans</name>
    <dbReference type="NCBI Taxonomy" id="3075992"/>
    <lineage>
        <taxon>Bacteria</taxon>
        <taxon>Bacillati</taxon>
        <taxon>Actinomycetota</taxon>
        <taxon>Actinomycetes</taxon>
        <taxon>Micrococcales</taxon>
        <taxon>Microbacteriaceae</taxon>
        <taxon>Microbacterium</taxon>
    </lineage>
</organism>
<dbReference type="EMBL" id="JAWDIU010000006">
    <property type="protein sequence ID" value="MDU0328223.1"/>
    <property type="molecule type" value="Genomic_DNA"/>
</dbReference>
<comment type="caution">
    <text evidence="1">The sequence shown here is derived from an EMBL/GenBank/DDBJ whole genome shotgun (WGS) entry which is preliminary data.</text>
</comment>
<protein>
    <submittedName>
        <fullName evidence="1">4-phosphopantetheinyl transferase</fullName>
    </submittedName>
</protein>
<dbReference type="RefSeq" id="WP_316001912.1">
    <property type="nucleotide sequence ID" value="NZ_JAWDIU010000006.1"/>
</dbReference>
<reference evidence="1 2" key="1">
    <citation type="submission" date="2023-09" db="EMBL/GenBank/DDBJ databases">
        <title>Microbacterium fusihabitans sp. nov., Microbacterium phycihabitans sp. nov., and Microbacterium cervinum sp. nov., isolated from dried seaweeds of beach.</title>
        <authorList>
            <person name="Lee S.D."/>
        </authorList>
    </citation>
    <scope>NUCLEOTIDE SEQUENCE [LARGE SCALE GENOMIC DNA]</scope>
    <source>
        <strain evidence="1 2">KSW2-21</strain>
    </source>
</reference>
<evidence type="ECO:0000313" key="1">
    <source>
        <dbReference type="EMBL" id="MDU0328223.1"/>
    </source>
</evidence>
<sequence>MTLRPGIRVVWRAVPPGVDRRTVSRAVLAELLPSARFVSRCPSCGGEHGRVRVEGADAAVSVSYAAGWTVVAMTQEHAAIGVDAVPADAAGLERVLPGGADALSWARVEAVLKADGRGLGVDPARVETSHTAHGWTARVQGAGADGRVWRGEDVEAPAGIVAAVARGA</sequence>
<keyword evidence="1" id="KW-0808">Transferase</keyword>